<dbReference type="PANTHER" id="PTHR33569">
    <property type="entry name" value="UREASE"/>
    <property type="match status" value="1"/>
</dbReference>
<dbReference type="Pfam" id="PF00699">
    <property type="entry name" value="Urease_beta"/>
    <property type="match status" value="1"/>
</dbReference>
<comment type="catalytic activity">
    <reaction evidence="2">
        <text>urea + 2 H2O + H(+) = hydrogencarbonate + 2 NH4(+)</text>
        <dbReference type="Rhea" id="RHEA:20557"/>
        <dbReference type="ChEBI" id="CHEBI:15377"/>
        <dbReference type="ChEBI" id="CHEBI:15378"/>
        <dbReference type="ChEBI" id="CHEBI:16199"/>
        <dbReference type="ChEBI" id="CHEBI:17544"/>
        <dbReference type="ChEBI" id="CHEBI:28938"/>
        <dbReference type="EC" id="3.5.1.5"/>
    </reaction>
</comment>
<comment type="caution">
    <text evidence="3">The sequence shown here is derived from an EMBL/GenBank/DDBJ whole genome shotgun (WGS) entry which is preliminary data.</text>
</comment>
<protein>
    <submittedName>
        <fullName evidence="3">Urease subunit beta</fullName>
    </submittedName>
</protein>
<evidence type="ECO:0000256" key="1">
    <source>
        <dbReference type="ARBA" id="ARBA00022801"/>
    </source>
</evidence>
<dbReference type="Proteomes" id="UP000318297">
    <property type="component" value="Unassembled WGS sequence"/>
</dbReference>
<keyword evidence="1" id="KW-0378">Hydrolase</keyword>
<name>A0A561E7N5_9MICO</name>
<dbReference type="PANTHER" id="PTHR33569:SF1">
    <property type="entry name" value="UREASE"/>
    <property type="match status" value="1"/>
</dbReference>
<dbReference type="NCBIfam" id="TIGR00192">
    <property type="entry name" value="urease_beta"/>
    <property type="match status" value="1"/>
</dbReference>
<dbReference type="AlphaFoldDB" id="A0A561E7N5"/>
<dbReference type="GO" id="GO:0035550">
    <property type="term" value="C:urease complex"/>
    <property type="evidence" value="ECO:0007669"/>
    <property type="project" value="InterPro"/>
</dbReference>
<dbReference type="Gene3D" id="2.10.150.10">
    <property type="entry name" value="Urease, beta subunit"/>
    <property type="match status" value="1"/>
</dbReference>
<dbReference type="GO" id="GO:0043419">
    <property type="term" value="P:urea catabolic process"/>
    <property type="evidence" value="ECO:0007669"/>
    <property type="project" value="InterPro"/>
</dbReference>
<dbReference type="OrthoDB" id="9797217at2"/>
<dbReference type="SUPFAM" id="SSF51278">
    <property type="entry name" value="Urease, beta-subunit"/>
    <property type="match status" value="1"/>
</dbReference>
<proteinExistence type="predicted"/>
<organism evidence="3 4">
    <name type="scientific">Rudaeicoccus suwonensis</name>
    <dbReference type="NCBI Taxonomy" id="657409"/>
    <lineage>
        <taxon>Bacteria</taxon>
        <taxon>Bacillati</taxon>
        <taxon>Actinomycetota</taxon>
        <taxon>Actinomycetes</taxon>
        <taxon>Micrococcales</taxon>
        <taxon>Dermacoccaceae</taxon>
        <taxon>Rudaeicoccus</taxon>
    </lineage>
</organism>
<evidence type="ECO:0000313" key="4">
    <source>
        <dbReference type="Proteomes" id="UP000318297"/>
    </source>
</evidence>
<dbReference type="EMBL" id="VIVQ01000001">
    <property type="protein sequence ID" value="TWE11570.1"/>
    <property type="molecule type" value="Genomic_DNA"/>
</dbReference>
<sequence length="113" mass="11849">MSAANGSGPGEIRAKAGTITINERADRDRIRLVIVNTGDRPVQIGSHLHLPDGNSALEFDRTAARGFRLDIPAGTSLRFEPGVSREVDAVRLAGAHTVPGIQLGNGERGALDG</sequence>
<dbReference type="InterPro" id="IPR050069">
    <property type="entry name" value="Urease_subunit"/>
</dbReference>
<dbReference type="RefSeq" id="WP_145224919.1">
    <property type="nucleotide sequence ID" value="NZ_VIVQ01000001.1"/>
</dbReference>
<dbReference type="GO" id="GO:0009039">
    <property type="term" value="F:urease activity"/>
    <property type="evidence" value="ECO:0007669"/>
    <property type="project" value="UniProtKB-EC"/>
</dbReference>
<accession>A0A561E7N5</accession>
<evidence type="ECO:0000256" key="2">
    <source>
        <dbReference type="ARBA" id="ARBA00047778"/>
    </source>
</evidence>
<keyword evidence="4" id="KW-1185">Reference proteome</keyword>
<gene>
    <name evidence="3" type="ORF">BKA23_0344</name>
</gene>
<evidence type="ECO:0000313" key="3">
    <source>
        <dbReference type="EMBL" id="TWE11570.1"/>
    </source>
</evidence>
<dbReference type="InterPro" id="IPR036461">
    <property type="entry name" value="Urease_betasu_sf"/>
</dbReference>
<dbReference type="CDD" id="cd00407">
    <property type="entry name" value="Urease_beta"/>
    <property type="match status" value="1"/>
</dbReference>
<reference evidence="3 4" key="1">
    <citation type="submission" date="2019-06" db="EMBL/GenBank/DDBJ databases">
        <title>Sequencing the genomes of 1000 actinobacteria strains.</title>
        <authorList>
            <person name="Klenk H.-P."/>
        </authorList>
    </citation>
    <scope>NUCLEOTIDE SEQUENCE [LARGE SCALE GENOMIC DNA]</scope>
    <source>
        <strain evidence="3 4">DSM 19560</strain>
    </source>
</reference>
<dbReference type="InterPro" id="IPR002019">
    <property type="entry name" value="Urease_beta-like"/>
</dbReference>